<gene>
    <name evidence="1" type="ORF">CNR27_07790</name>
</gene>
<organism evidence="1 2">
    <name type="scientific">Luteimonas chenhongjianii</name>
    <dbReference type="NCBI Taxonomy" id="2006110"/>
    <lineage>
        <taxon>Bacteria</taxon>
        <taxon>Pseudomonadati</taxon>
        <taxon>Pseudomonadota</taxon>
        <taxon>Gammaproteobacteria</taxon>
        <taxon>Lysobacterales</taxon>
        <taxon>Lysobacteraceae</taxon>
        <taxon>Luteimonas</taxon>
    </lineage>
</organism>
<dbReference type="OrthoDB" id="5197177at2"/>
<sequence length="132" mass="15046">MDPLLAGLLATLVGAVVGGGVSFLLNRQLHAQQLERLRTEHKTEFAAEDTARHFLGHRGYTDRSFEVLRKHLGGFEDDELRRILVRAGAVRTFREDGSEWWRLLSRMDEYIEHKARRAGPATRNQDAADPPR</sequence>
<accession>A0A290XEI0</accession>
<name>A0A290XEI0_9GAMM</name>
<keyword evidence="2" id="KW-1185">Reference proteome</keyword>
<dbReference type="AlphaFoldDB" id="A0A290XEI0"/>
<proteinExistence type="predicted"/>
<protein>
    <submittedName>
        <fullName evidence="1">Uncharacterized protein</fullName>
    </submittedName>
</protein>
<dbReference type="EMBL" id="CP023406">
    <property type="protein sequence ID" value="ATD67346.1"/>
    <property type="molecule type" value="Genomic_DNA"/>
</dbReference>
<evidence type="ECO:0000313" key="1">
    <source>
        <dbReference type="EMBL" id="ATD67346.1"/>
    </source>
</evidence>
<dbReference type="Proteomes" id="UP000218968">
    <property type="component" value="Chromosome"/>
</dbReference>
<reference evidence="2" key="1">
    <citation type="submission" date="2017-09" db="EMBL/GenBank/DDBJ databases">
        <title>Luteimonas liuhanmingii sp.nov., isolated from the intestinal contents of Tibetan Plateau Pika in Yushu, Qinghai Province, China.</title>
        <authorList>
            <person name="Gui Z."/>
        </authorList>
    </citation>
    <scope>NUCLEOTIDE SEQUENCE [LARGE SCALE GENOMIC DNA]</scope>
    <source>
        <strain evidence="2">100111</strain>
    </source>
</reference>
<evidence type="ECO:0000313" key="2">
    <source>
        <dbReference type="Proteomes" id="UP000218968"/>
    </source>
</evidence>
<dbReference type="RefSeq" id="WP_096297686.1">
    <property type="nucleotide sequence ID" value="NZ_CP023406.1"/>
</dbReference>
<dbReference type="KEGG" id="lum:CNR27_07790"/>